<dbReference type="Pfam" id="PF07696">
    <property type="entry name" value="7TMR-DISMED2"/>
    <property type="match status" value="1"/>
</dbReference>
<dbReference type="Pfam" id="PF07695">
    <property type="entry name" value="7TMR-DISM_7TM"/>
    <property type="match status" value="1"/>
</dbReference>
<dbReference type="CDD" id="cd00082">
    <property type="entry name" value="HisKA"/>
    <property type="match status" value="1"/>
</dbReference>
<dbReference type="SUPFAM" id="SSF55874">
    <property type="entry name" value="ATPase domain of HSP90 chaperone/DNA topoisomerase II/histidine kinase"/>
    <property type="match status" value="1"/>
</dbReference>
<dbReference type="Gene3D" id="3.30.565.10">
    <property type="entry name" value="Histidine kinase-like ATPase, C-terminal domain"/>
    <property type="match status" value="1"/>
</dbReference>
<feature type="transmembrane region" description="Helical" evidence="8">
    <location>
        <begin position="256"/>
        <end position="276"/>
    </location>
</feature>
<dbReference type="PROSITE" id="PS50109">
    <property type="entry name" value="HIS_KIN"/>
    <property type="match status" value="1"/>
</dbReference>
<protein>
    <recommendedName>
        <fullName evidence="2">histidine kinase</fullName>
        <ecNumber evidence="2">2.7.13.3</ecNumber>
    </recommendedName>
</protein>
<keyword evidence="12" id="KW-1185">Reference proteome</keyword>
<feature type="transmembrane region" description="Helical" evidence="8">
    <location>
        <begin position="376"/>
        <end position="397"/>
    </location>
</feature>
<evidence type="ECO:0000256" key="1">
    <source>
        <dbReference type="ARBA" id="ARBA00000085"/>
    </source>
</evidence>
<feature type="transmembrane region" description="Helical" evidence="8">
    <location>
        <begin position="314"/>
        <end position="334"/>
    </location>
</feature>
<dbReference type="InterPro" id="IPR005467">
    <property type="entry name" value="His_kinase_dom"/>
</dbReference>
<dbReference type="SMART" id="SM00388">
    <property type="entry name" value="HisKA"/>
    <property type="match status" value="1"/>
</dbReference>
<proteinExistence type="predicted"/>
<comment type="catalytic activity">
    <reaction evidence="1">
        <text>ATP + protein L-histidine = ADP + protein N-phospho-L-histidine.</text>
        <dbReference type="EC" id="2.7.13.3"/>
    </reaction>
</comment>
<feature type="transmembrane region" description="Helical" evidence="8">
    <location>
        <begin position="220"/>
        <end position="236"/>
    </location>
</feature>
<evidence type="ECO:0000256" key="8">
    <source>
        <dbReference type="SAM" id="Phobius"/>
    </source>
</evidence>
<evidence type="ECO:0000259" key="10">
    <source>
        <dbReference type="PROSITE" id="PS50109"/>
    </source>
</evidence>
<evidence type="ECO:0000256" key="7">
    <source>
        <dbReference type="ARBA" id="ARBA00023026"/>
    </source>
</evidence>
<dbReference type="GO" id="GO:0005886">
    <property type="term" value="C:plasma membrane"/>
    <property type="evidence" value="ECO:0007669"/>
    <property type="project" value="UniProtKB-SubCell"/>
</dbReference>
<comment type="caution">
    <text evidence="11">The sequence shown here is derived from an EMBL/GenBank/DDBJ whole genome shotgun (WGS) entry which is preliminary data.</text>
</comment>
<keyword evidence="8" id="KW-0812">Transmembrane</keyword>
<dbReference type="Proteomes" id="UP000239504">
    <property type="component" value="Unassembled WGS sequence"/>
</dbReference>
<keyword evidence="9" id="KW-0732">Signal</keyword>
<evidence type="ECO:0000256" key="3">
    <source>
        <dbReference type="ARBA" id="ARBA00022553"/>
    </source>
</evidence>
<evidence type="ECO:0000313" key="12">
    <source>
        <dbReference type="Proteomes" id="UP000239504"/>
    </source>
</evidence>
<sequence length="662" mass="73625">MAMLKCLYIIFAALGIALLAFPEAEAQDRSVIVQAGAPAGRIDDHVSYFLETGKKLSLSDIQKPEYQARFEPTKTSEPDFGYTNKGIWLKIGVRNESARTLDLILVMHTNFMHDMTIWKASDDGAEIILNQDVHSPFRSRPVDYHELAAPFTIERGERSVLYIRYTSEGSTVLPVALETPLSFASTAAHRITVDFAFYGVMAMFILVSFVGRLFWKNPTFVAYAIYAGSVLLYLLQRDGYAFQYLWPNAPVWNNFSSLPVGASLAIFAALFTRVYLQTKSIHPIIDKILIGIIVMQIAIVASALIIGPAEAKKAAVLTTTLAIMIFLSIGIVAYRKYGGRTLFFVIGWLGVLCASFVMTIVHWINVDISRAASLDIMRVAMVFDAFMMGLASVFSIVDLQRDREKLDQERIAALDTNLQLHNRLARLEQKHHLAQTIAETNSQLLVDTTHDLRQPLYALRAAMSEVLAQKAPGERISEIEHSLNYMEELVEAALEKAIEEDEAGRKNDDAESEAIELNKFFSALETMFEADAEKQTADFKVMPTTLRIDGRPFPVLRIMTNFISNAIRYAPGGRVLVGAKRRGDYLSLEVHDTGEGMSAEELAAIRQRYARGAMAEESDSGKGVGLSIVAKLAREENLKWTLESFKGSGTVAKLLVPLARID</sequence>
<keyword evidence="8" id="KW-1133">Transmembrane helix</keyword>
<evidence type="ECO:0000256" key="4">
    <source>
        <dbReference type="ARBA" id="ARBA00022679"/>
    </source>
</evidence>
<dbReference type="EMBL" id="PJCH01000001">
    <property type="protein sequence ID" value="PQA89355.1"/>
    <property type="molecule type" value="Genomic_DNA"/>
</dbReference>
<feature type="chain" id="PRO_5015603370" description="histidine kinase" evidence="9">
    <location>
        <begin position="27"/>
        <end position="662"/>
    </location>
</feature>
<dbReference type="EC" id="2.7.13.3" evidence="2"/>
<evidence type="ECO:0000256" key="9">
    <source>
        <dbReference type="SAM" id="SignalP"/>
    </source>
</evidence>
<dbReference type="AlphaFoldDB" id="A0A2S7KA29"/>
<dbReference type="InterPro" id="IPR050980">
    <property type="entry name" value="2C_sensor_his_kinase"/>
</dbReference>
<dbReference type="PANTHER" id="PTHR44936:SF9">
    <property type="entry name" value="SENSOR PROTEIN CREC"/>
    <property type="match status" value="1"/>
</dbReference>
<feature type="transmembrane region" description="Helical" evidence="8">
    <location>
        <begin position="195"/>
        <end position="215"/>
    </location>
</feature>
<keyword evidence="4" id="KW-0808">Transferase</keyword>
<keyword evidence="5" id="KW-0418">Kinase</keyword>
<feature type="transmembrane region" description="Helical" evidence="8">
    <location>
        <begin position="288"/>
        <end position="308"/>
    </location>
</feature>
<dbReference type="Pfam" id="PF02518">
    <property type="entry name" value="HATPase_c"/>
    <property type="match status" value="1"/>
</dbReference>
<dbReference type="PRINTS" id="PR00344">
    <property type="entry name" value="BCTRLSENSOR"/>
</dbReference>
<dbReference type="InterPro" id="IPR011622">
    <property type="entry name" value="7TMR_DISM_rcpt_extracell_dom2"/>
</dbReference>
<feature type="signal peptide" evidence="9">
    <location>
        <begin position="1"/>
        <end position="26"/>
    </location>
</feature>
<dbReference type="SMART" id="SM00387">
    <property type="entry name" value="HATPase_c"/>
    <property type="match status" value="1"/>
</dbReference>
<dbReference type="PANTHER" id="PTHR44936">
    <property type="entry name" value="SENSOR PROTEIN CREC"/>
    <property type="match status" value="1"/>
</dbReference>
<organism evidence="11 12">
    <name type="scientific">Hyphococcus luteus</name>
    <dbReference type="NCBI Taxonomy" id="2058213"/>
    <lineage>
        <taxon>Bacteria</taxon>
        <taxon>Pseudomonadati</taxon>
        <taxon>Pseudomonadota</taxon>
        <taxon>Alphaproteobacteria</taxon>
        <taxon>Parvularculales</taxon>
        <taxon>Parvularculaceae</taxon>
        <taxon>Hyphococcus</taxon>
    </lineage>
</organism>
<name>A0A2S7KA29_9PROT</name>
<dbReference type="Gene3D" id="2.60.40.2380">
    <property type="match status" value="1"/>
</dbReference>
<dbReference type="InterPro" id="IPR004358">
    <property type="entry name" value="Sig_transdc_His_kin-like_C"/>
</dbReference>
<keyword evidence="7" id="KW-0843">Virulence</keyword>
<keyword evidence="6" id="KW-0902">Two-component regulatory system</keyword>
<dbReference type="InterPro" id="IPR036890">
    <property type="entry name" value="HATPase_C_sf"/>
</dbReference>
<dbReference type="InterPro" id="IPR003594">
    <property type="entry name" value="HATPase_dom"/>
</dbReference>
<evidence type="ECO:0000256" key="6">
    <source>
        <dbReference type="ARBA" id="ARBA00023012"/>
    </source>
</evidence>
<evidence type="ECO:0000256" key="2">
    <source>
        <dbReference type="ARBA" id="ARBA00012438"/>
    </source>
</evidence>
<evidence type="ECO:0000313" key="11">
    <source>
        <dbReference type="EMBL" id="PQA89355.1"/>
    </source>
</evidence>
<feature type="transmembrane region" description="Helical" evidence="8">
    <location>
        <begin position="341"/>
        <end position="364"/>
    </location>
</feature>
<dbReference type="InterPro" id="IPR003661">
    <property type="entry name" value="HisK_dim/P_dom"/>
</dbReference>
<keyword evidence="8" id="KW-0472">Membrane</keyword>
<dbReference type="GO" id="GO:0000155">
    <property type="term" value="F:phosphorelay sensor kinase activity"/>
    <property type="evidence" value="ECO:0007669"/>
    <property type="project" value="InterPro"/>
</dbReference>
<gene>
    <name evidence="11" type="ORF">CW354_00305</name>
</gene>
<accession>A0A2S7KA29</accession>
<dbReference type="Gene3D" id="1.10.287.130">
    <property type="match status" value="1"/>
</dbReference>
<reference evidence="11 12" key="1">
    <citation type="submission" date="2017-12" db="EMBL/GenBank/DDBJ databases">
        <authorList>
            <person name="Hurst M.R.H."/>
        </authorList>
    </citation>
    <scope>NUCLEOTIDE SEQUENCE [LARGE SCALE GENOMIC DNA]</scope>
    <source>
        <strain evidence="11 12">SY-3-19</strain>
    </source>
</reference>
<feature type="domain" description="Histidine kinase" evidence="10">
    <location>
        <begin position="447"/>
        <end position="660"/>
    </location>
</feature>
<dbReference type="InterPro" id="IPR011623">
    <property type="entry name" value="7TMR_DISM_rcpt_extracell_dom1"/>
</dbReference>
<keyword evidence="3" id="KW-0597">Phosphoprotein</keyword>
<evidence type="ECO:0000256" key="5">
    <source>
        <dbReference type="ARBA" id="ARBA00022777"/>
    </source>
</evidence>